<accession>A0A7G9W8G6</accession>
<reference evidence="1 2" key="1">
    <citation type="submission" date="2020-07" db="EMBL/GenBank/DDBJ databases">
        <title>Alkalicella. sp. LB2 genome.</title>
        <authorList>
            <person name="Postec A."/>
            <person name="Quemeneur M."/>
        </authorList>
    </citation>
    <scope>NUCLEOTIDE SEQUENCE [LARGE SCALE GENOMIC DNA]</scope>
    <source>
        <strain evidence="1 2">LB2</strain>
    </source>
</reference>
<keyword evidence="2" id="KW-1185">Reference proteome</keyword>
<dbReference type="AlphaFoldDB" id="A0A7G9W8G6"/>
<name>A0A7G9W8G6_ALKCA</name>
<dbReference type="KEGG" id="acae:HYG86_09425"/>
<gene>
    <name evidence="1" type="ORF">HYG86_09425</name>
</gene>
<dbReference type="Proteomes" id="UP000516160">
    <property type="component" value="Chromosome"/>
</dbReference>
<dbReference type="RefSeq" id="WP_213165343.1">
    <property type="nucleotide sequence ID" value="NZ_CP058559.1"/>
</dbReference>
<dbReference type="EMBL" id="CP058559">
    <property type="protein sequence ID" value="QNO14978.1"/>
    <property type="molecule type" value="Genomic_DNA"/>
</dbReference>
<sequence>MNRVVEAYVGEYASGKSENAVNRALELKKLGNDKVSLVDLDTVEPFYTLRALKRKFKEEYDVDVITWETSETIGLGEAGSVIKPEMRWVLRREGNLVLDIGYGVHGAKILNLIEGATESDELKVYVVLNAHRPMTNTEEDIIQYIQSLGKIDGIVNNPNLGDDTTIDAINEGTKIVASAAEKLNIPIVYTAVATEFLDHFKDKDIMGNPIKEIKRFMPDSMW</sequence>
<evidence type="ECO:0000313" key="1">
    <source>
        <dbReference type="EMBL" id="QNO14978.1"/>
    </source>
</evidence>
<evidence type="ECO:0000313" key="2">
    <source>
        <dbReference type="Proteomes" id="UP000516160"/>
    </source>
</evidence>
<organism evidence="1 2">
    <name type="scientific">Alkalicella caledoniensis</name>
    <dbReference type="NCBI Taxonomy" id="2731377"/>
    <lineage>
        <taxon>Bacteria</taxon>
        <taxon>Bacillati</taxon>
        <taxon>Bacillota</taxon>
        <taxon>Clostridia</taxon>
        <taxon>Eubacteriales</taxon>
        <taxon>Proteinivoracaceae</taxon>
        <taxon>Alkalicella</taxon>
    </lineage>
</organism>
<proteinExistence type="predicted"/>
<protein>
    <submittedName>
        <fullName evidence="1">Uncharacterized protein</fullName>
    </submittedName>
</protein>